<sequence length="359" mass="41322">MAATDPSTPVDTGRLELPAPDAVITRFWVAIDPKHQLFNGQMSDRLDIAPYLEYYKRQWNAIAADADGRYVTVRSHDDIVEIIELLKNGEPKESVIQYLTRNSATTADRGACESSLNLAARVLVMLKIGVVKNQAVPRRCLLWETGSLADFIEESFRGPPALVFQGEKMPRNFNAWSIDVVGGIRIEFTDNLHDHLLLLDDDTKVLRFHHASFLECQIRTLLPEDLVEETLRTLALLFPQSEFRKGQWWKKGKRDWFTKLSKDSRPLFVDPRVIQCGNLNTEARQIEGFKYWRDRLIILKQAYDQATPSTVSQWWHDRRNGERWYTFWVAMLVLVITTTLGVVQCVESGLQVYKAYHPS</sequence>
<evidence type="ECO:0000256" key="1">
    <source>
        <dbReference type="SAM" id="Phobius"/>
    </source>
</evidence>
<evidence type="ECO:0000313" key="2">
    <source>
        <dbReference type="EMBL" id="KAK7746531.1"/>
    </source>
</evidence>
<organism evidence="2 3">
    <name type="scientific">Diatrype stigma</name>
    <dbReference type="NCBI Taxonomy" id="117547"/>
    <lineage>
        <taxon>Eukaryota</taxon>
        <taxon>Fungi</taxon>
        <taxon>Dikarya</taxon>
        <taxon>Ascomycota</taxon>
        <taxon>Pezizomycotina</taxon>
        <taxon>Sordariomycetes</taxon>
        <taxon>Xylariomycetidae</taxon>
        <taxon>Xylariales</taxon>
        <taxon>Diatrypaceae</taxon>
        <taxon>Diatrype</taxon>
    </lineage>
</organism>
<name>A0AAN9UES1_9PEZI</name>
<proteinExistence type="predicted"/>
<dbReference type="Proteomes" id="UP001320420">
    <property type="component" value="Unassembled WGS sequence"/>
</dbReference>
<accession>A0AAN9UES1</accession>
<keyword evidence="1" id="KW-0472">Membrane</keyword>
<dbReference type="EMBL" id="JAKJXP020000098">
    <property type="protein sequence ID" value="KAK7746531.1"/>
    <property type="molecule type" value="Genomic_DNA"/>
</dbReference>
<keyword evidence="1" id="KW-1133">Transmembrane helix</keyword>
<comment type="caution">
    <text evidence="2">The sequence shown here is derived from an EMBL/GenBank/DDBJ whole genome shotgun (WGS) entry which is preliminary data.</text>
</comment>
<protein>
    <submittedName>
        <fullName evidence="2">Uncharacterized protein</fullName>
    </submittedName>
</protein>
<evidence type="ECO:0000313" key="3">
    <source>
        <dbReference type="Proteomes" id="UP001320420"/>
    </source>
</evidence>
<feature type="transmembrane region" description="Helical" evidence="1">
    <location>
        <begin position="324"/>
        <end position="343"/>
    </location>
</feature>
<dbReference type="AlphaFoldDB" id="A0AAN9UES1"/>
<keyword evidence="1" id="KW-0812">Transmembrane</keyword>
<gene>
    <name evidence="2" type="ORF">SLS62_009394</name>
</gene>
<keyword evidence="3" id="KW-1185">Reference proteome</keyword>
<reference evidence="2 3" key="1">
    <citation type="submission" date="2024-02" db="EMBL/GenBank/DDBJ databases">
        <title>De novo assembly and annotation of 12 fungi associated with fruit tree decline syndrome in Ontario, Canada.</title>
        <authorList>
            <person name="Sulman M."/>
            <person name="Ellouze W."/>
            <person name="Ilyukhin E."/>
        </authorList>
    </citation>
    <scope>NUCLEOTIDE SEQUENCE [LARGE SCALE GENOMIC DNA]</scope>
    <source>
        <strain evidence="2 3">M11/M66-122</strain>
    </source>
</reference>